<feature type="region of interest" description="Disordered" evidence="2">
    <location>
        <begin position="767"/>
        <end position="912"/>
    </location>
</feature>
<dbReference type="Proteomes" id="UP001281761">
    <property type="component" value="Unassembled WGS sequence"/>
</dbReference>
<feature type="coiled-coil region" evidence="1">
    <location>
        <begin position="1025"/>
        <end position="1052"/>
    </location>
</feature>
<comment type="caution">
    <text evidence="3">The sequence shown here is derived from an EMBL/GenBank/DDBJ whole genome shotgun (WGS) entry which is preliminary data.</text>
</comment>
<feature type="compositionally biased region" description="Low complexity" evidence="2">
    <location>
        <begin position="2087"/>
        <end position="2114"/>
    </location>
</feature>
<feature type="region of interest" description="Disordered" evidence="2">
    <location>
        <begin position="2663"/>
        <end position="2693"/>
    </location>
</feature>
<feature type="compositionally biased region" description="Basic and acidic residues" evidence="2">
    <location>
        <begin position="667"/>
        <end position="684"/>
    </location>
</feature>
<feature type="compositionally biased region" description="Basic and acidic residues" evidence="2">
    <location>
        <begin position="132"/>
        <end position="146"/>
    </location>
</feature>
<feature type="compositionally biased region" description="Polar residues" evidence="2">
    <location>
        <begin position="2070"/>
        <end position="2083"/>
    </location>
</feature>
<feature type="compositionally biased region" description="Basic and acidic residues" evidence="2">
    <location>
        <begin position="2684"/>
        <end position="2693"/>
    </location>
</feature>
<feature type="compositionally biased region" description="Low complexity" evidence="2">
    <location>
        <begin position="2311"/>
        <end position="2328"/>
    </location>
</feature>
<feature type="compositionally biased region" description="Basic and acidic residues" evidence="2">
    <location>
        <begin position="808"/>
        <end position="835"/>
    </location>
</feature>
<feature type="compositionally biased region" description="Polar residues" evidence="2">
    <location>
        <begin position="2198"/>
        <end position="2212"/>
    </location>
</feature>
<feature type="compositionally biased region" description="Basic residues" evidence="2">
    <location>
        <begin position="941"/>
        <end position="953"/>
    </location>
</feature>
<feature type="compositionally biased region" description="Low complexity" evidence="2">
    <location>
        <begin position="2138"/>
        <end position="2197"/>
    </location>
</feature>
<feature type="coiled-coil region" evidence="1">
    <location>
        <begin position="1154"/>
        <end position="1185"/>
    </location>
</feature>
<feature type="compositionally biased region" description="Basic and acidic residues" evidence="2">
    <location>
        <begin position="1619"/>
        <end position="1631"/>
    </location>
</feature>
<feature type="compositionally biased region" description="Low complexity" evidence="2">
    <location>
        <begin position="2484"/>
        <end position="2497"/>
    </location>
</feature>
<feature type="coiled-coil region" evidence="1">
    <location>
        <begin position="1671"/>
        <end position="1698"/>
    </location>
</feature>
<feature type="region of interest" description="Disordered" evidence="2">
    <location>
        <begin position="1852"/>
        <end position="1908"/>
    </location>
</feature>
<feature type="compositionally biased region" description="Polar residues" evidence="2">
    <location>
        <begin position="2051"/>
        <end position="2063"/>
    </location>
</feature>
<keyword evidence="4" id="KW-1185">Reference proteome</keyword>
<feature type="compositionally biased region" description="Polar residues" evidence="2">
    <location>
        <begin position="1571"/>
        <end position="1582"/>
    </location>
</feature>
<feature type="compositionally biased region" description="Basic and acidic residues" evidence="2">
    <location>
        <begin position="496"/>
        <end position="508"/>
    </location>
</feature>
<feature type="compositionally biased region" description="Polar residues" evidence="2">
    <location>
        <begin position="1980"/>
        <end position="1989"/>
    </location>
</feature>
<feature type="compositionally biased region" description="Polar residues" evidence="2">
    <location>
        <begin position="2604"/>
        <end position="2614"/>
    </location>
</feature>
<feature type="region of interest" description="Disordered" evidence="2">
    <location>
        <begin position="1564"/>
        <end position="1640"/>
    </location>
</feature>
<feature type="region of interest" description="Disordered" evidence="2">
    <location>
        <begin position="1507"/>
        <end position="1534"/>
    </location>
</feature>
<feature type="compositionally biased region" description="Polar residues" evidence="2">
    <location>
        <begin position="1893"/>
        <end position="1908"/>
    </location>
</feature>
<feature type="compositionally biased region" description="Basic and acidic residues" evidence="2">
    <location>
        <begin position="2572"/>
        <end position="2588"/>
    </location>
</feature>
<feature type="compositionally biased region" description="Basic and acidic residues" evidence="2">
    <location>
        <begin position="2441"/>
        <end position="2462"/>
    </location>
</feature>
<feature type="compositionally biased region" description="Basic and acidic residues" evidence="2">
    <location>
        <begin position="691"/>
        <end position="718"/>
    </location>
</feature>
<feature type="compositionally biased region" description="Basic and acidic residues" evidence="2">
    <location>
        <begin position="884"/>
        <end position="894"/>
    </location>
</feature>
<accession>A0ABQ9XAQ7</accession>
<feature type="compositionally biased region" description="Low complexity" evidence="2">
    <location>
        <begin position="1608"/>
        <end position="1617"/>
    </location>
</feature>
<evidence type="ECO:0000256" key="1">
    <source>
        <dbReference type="SAM" id="Coils"/>
    </source>
</evidence>
<feature type="coiled-coil region" evidence="1">
    <location>
        <begin position="1244"/>
        <end position="1359"/>
    </location>
</feature>
<feature type="compositionally biased region" description="Polar residues" evidence="2">
    <location>
        <begin position="1869"/>
        <end position="1881"/>
    </location>
</feature>
<feature type="compositionally biased region" description="Acidic residues" evidence="2">
    <location>
        <begin position="399"/>
        <end position="418"/>
    </location>
</feature>
<organism evidence="3 4">
    <name type="scientific">Blattamonas nauphoetae</name>
    <dbReference type="NCBI Taxonomy" id="2049346"/>
    <lineage>
        <taxon>Eukaryota</taxon>
        <taxon>Metamonada</taxon>
        <taxon>Preaxostyla</taxon>
        <taxon>Oxymonadida</taxon>
        <taxon>Blattamonas</taxon>
    </lineage>
</organism>
<feature type="compositionally biased region" description="Basic and acidic residues" evidence="2">
    <location>
        <begin position="767"/>
        <end position="786"/>
    </location>
</feature>
<feature type="compositionally biased region" description="Basic and acidic residues" evidence="2">
    <location>
        <begin position="2418"/>
        <end position="2433"/>
    </location>
</feature>
<feature type="compositionally biased region" description="Polar residues" evidence="2">
    <location>
        <begin position="381"/>
        <end position="391"/>
    </location>
</feature>
<evidence type="ECO:0000313" key="4">
    <source>
        <dbReference type="Proteomes" id="UP001281761"/>
    </source>
</evidence>
<protein>
    <recommendedName>
        <fullName evidence="5">Trichohyalin-like</fullName>
    </recommendedName>
</protein>
<reference evidence="3 4" key="1">
    <citation type="journal article" date="2022" name="bioRxiv">
        <title>Genomics of Preaxostyla Flagellates Illuminates Evolutionary Transitions and the Path Towards Mitochondrial Loss.</title>
        <authorList>
            <person name="Novak L.V.F."/>
            <person name="Treitli S.C."/>
            <person name="Pyrih J."/>
            <person name="Halakuc P."/>
            <person name="Pipaliya S.V."/>
            <person name="Vacek V."/>
            <person name="Brzon O."/>
            <person name="Soukal P."/>
            <person name="Eme L."/>
            <person name="Dacks J.B."/>
            <person name="Karnkowska A."/>
            <person name="Elias M."/>
            <person name="Hampl V."/>
        </authorList>
    </citation>
    <scope>NUCLEOTIDE SEQUENCE [LARGE SCALE GENOMIC DNA]</scope>
    <source>
        <strain evidence="3">NAU3</strain>
        <tissue evidence="3">Gut</tissue>
    </source>
</reference>
<feature type="region of interest" description="Disordered" evidence="2">
    <location>
        <begin position="474"/>
        <end position="508"/>
    </location>
</feature>
<feature type="compositionally biased region" description="Polar residues" evidence="2">
    <location>
        <begin position="2623"/>
        <end position="2632"/>
    </location>
</feature>
<feature type="region of interest" description="Disordered" evidence="2">
    <location>
        <begin position="925"/>
        <end position="967"/>
    </location>
</feature>
<feature type="compositionally biased region" description="Basic and acidic residues" evidence="2">
    <location>
        <begin position="210"/>
        <end position="220"/>
    </location>
</feature>
<sequence>MRPTLSALQKQTTLIGSPVPYDRAFLLGTRYNHPQFVDTETTEGERILKCKSGTRARSQSAIVIPSLNSTLSREPKKPLPANNPFSKRMEPFLEETIAHYQKLGGIDKILPKLLRKNLGLGNEKTRIERRMTETTRQPLDEKERVNIPRLLGETPSRYKMGGDENETEKGTDSRSFRSSFDRSNRGSESIRREIKGVTFDESSEDCGGDCSRREDEREERSEVDEEKEEVLGRAAESVEILNGQKDAALHSSPSLGDSEGSEKEQNWPRFPSPSDIHTPPSISELGGEEDGAGREEAEKESEHRSSTHSFPHPSSLGNHPAGPELGEEEKDEAALLGEPMESEEVRLREWKEGDGEDESESGESVHLVLRKEAMELKLRCSSDSLGQSGEESSWRGDWEGDVEDVSVSDWSGFEDESSESASSIGEQTFELTSFPADRTTRSRTTPNTPLWRKRKPKQPAETRIILGLLQRDRKVQTATGVRRRQSGSPKRSGRVWWEKREEKEETQPQHRFQLPLLDIGKVVAEDFETGPDAARFGSTPRLSTVLGKRGSGGWEEHRPFETSIELVPALELTPRKTTLAEGRGVGRKRVWKRRVEPVKKDEKREKLLPLTSRLGRTRGKGGDENGWERLRVMGDGGMQLLVEENRKLFEEFRQRNEERAHTHRTRMKEEERRGETSLDLHESLKEEEEEWRNRMKEKEQRKMNGERVEEERRREHEKERMEVERKKKEWRKAHGGRNEVFSVLVGEDTLVVELAQTDRFSVLTDRTQEWEEETAKGKEGEMSEKKRNVRPLSSLEGREDAGQWARCGRGEEAEGEDTVRMEGEDEDGARLDDTVHPPSPPFFRSDTAESTRREWTPHPTPQVVSALDSPQFATPVSSRRGSKKRNEGEMEDTLRTLSGFEWEEPAQTRTEGSDFLERIRGMMNGERMGGREGKETERSAHTVRRGVRHGKAGKRGDGKQRGQNKTRRLEPVGAITYDPFFAEQQEKLSEIKQESEKEMERLTNFIIGFLKPQQVVPSSVHEMTRDDLEAEIGQLNNSKEQLEKQCDIMKTQIRQRDELLLDQRTRYLKEITTMKEQLFQQFRIGQSYEPDDHHLFTSEDFNGSINVDMNNIDPETLQSLTKQISDQLSTRFNAEKKRLQSVISQMDREHKVKLAELERNAANREADLKIKLDDLQADYDLLTATRKNSPFIKEGSMENPYDIIDKMEKERSELLIKIRQDFDEELQHKLDEQKRETAAVEVGLTDANKEIALLKDNFAKLERLHLEPSATEEFLQDELRKEIAETQQLKQKLQETEFERKVLQTRTEELLQIVERNEETIKNQEKQHNNDMLQLKQKLNETEEILSQTKQELAFSQALLDRRKTLAEKKAREQEHMSETATAKEKEEMERRQLLDAEMEEKELLQERMKALKEQLEKEIEDKNHWKTQCEEFKQKNHDNLASLSDSLRGTSELRKEMTGQMLELKEKNLEIMQLERKTKEQEREMEKLKQVIAELTKDKDVLGQLEKEKQEELQKAIAQNEAKERSMSQMEREKDMNAEIIRMEMRNEMEKVKQRAFEMGMRMKSPQPEPSTATPTSQLSAKESDSVVDRTTEQKPTPTPTPSPMEVVSSTQQTSSDEQTKERTWARTESAHPSVADQHVQTDPVMFSTHPQSTAPADQITDSSANRAYIEELEGRLVHAQDALREMNVQLERSETARTKERESTLRMEQLMQERMDANQRSSDEQTHIADDLRQKEAERSQRITVLFDQVTSLQTENSTLKKQLRSLQLQNPAVSLEVSASDGTLSIAPAEPVVTVPATKIAEINEAMQNDVELREKRSEQNWKLLVMKLKHQLRLFRLWKEYEEEEREAVVSLQPPHRATQPPSPVTEQDQLPFTQDGKNLASKAVQTEAVDSSTPSQTNQHPSQIAGQFGSERMNDFRSSWGAAELSESQKISLHPTEFVFDFQKPDKEPKKRLPPSQLTTSASDGKVVTRGQVAIVTSSHQSPRMSKVEGSPVLPPQPAELFSQSPAASSPKTLKVRDVSEMAFGDRNSQDDHKATKQRQFVGHARTSSTGQASTSSPHPRPNQLAATSPALTSSQPPSVHPQQTKPSSSSNQSSQSSSPHLQPSAQHQLQPTHPPSDTSSPSLQTPPVTTEQSPQPIQPHSSPQSHPNSPSQHQPTSHSEAPPSQPPQQSSSHPASPSPQLSQQPSPTPSQDTAPVAQTQPSQPRTEQFEALPSAPLNNYPGTSSPPPQLDTVPRRPHPTPSSTPSVEQSTDQLPISQKQVSSQDQKDAQPATPTQQAQLNGKAKEREYVSPQQPLPEYYNNNVQQPSSASQDPQPSQTTTQVRINRYNRFAYRMMQQASDKEERIQQKRKEIEDQRRANWMKLLQTSQHLVKEETKSISNAPSKRTRQRQQPEKERDTTVHQIDMGTVLDDLDRGREREKDRDRDVLAAAQTERSLERSVERGAEKERRERRERIQPSLITSRSLDRNELPSIRFVSHSQSSSPTQFGSSDHTPLLRSTQPRSLSRKRGSSHADKGQADAISNIFQNIEYPPPKKQKEKKRKQGGDFQDQPAAQVVERGLNPSSSRDDGGVDEVRMREFTHTDNFPARGLQGPRTALQRSSEATTRTDIVGEKSQSRVNGRPTPNTRRREGREEANLHYILQHNQMIPLTSANTATSATVTHRQFRRSEESDSEDTEGLRTRRNEKQFEELPRRYYASNLLKLPSAYRHSDPPMEHFSLPPLVCIEDSLQFRQAPVVYASVDSDAAD</sequence>
<feature type="compositionally biased region" description="Basic and acidic residues" evidence="2">
    <location>
        <begin position="343"/>
        <end position="353"/>
    </location>
</feature>
<feature type="compositionally biased region" description="Polar residues" evidence="2">
    <location>
        <begin position="2007"/>
        <end position="2017"/>
    </location>
</feature>
<feature type="region of interest" description="Disordered" evidence="2">
    <location>
        <begin position="656"/>
        <end position="718"/>
    </location>
</feature>
<evidence type="ECO:0000256" key="2">
    <source>
        <dbReference type="SAM" id="MobiDB-lite"/>
    </source>
</evidence>
<evidence type="ECO:0008006" key="5">
    <source>
        <dbReference type="Google" id="ProtNLM"/>
    </source>
</evidence>
<evidence type="ECO:0000313" key="3">
    <source>
        <dbReference type="EMBL" id="KAK2949021.1"/>
    </source>
</evidence>
<feature type="region of interest" description="Disordered" evidence="2">
    <location>
        <begin position="132"/>
        <end position="367"/>
    </location>
</feature>
<feature type="compositionally biased region" description="Basic and acidic residues" evidence="2">
    <location>
        <begin position="167"/>
        <end position="195"/>
    </location>
</feature>
<proteinExistence type="predicted"/>
<dbReference type="EMBL" id="JARBJD010000164">
    <property type="protein sequence ID" value="KAK2949021.1"/>
    <property type="molecule type" value="Genomic_DNA"/>
</dbReference>
<feature type="compositionally biased region" description="Polar residues" evidence="2">
    <location>
        <begin position="419"/>
        <end position="431"/>
    </location>
</feature>
<feature type="region of interest" description="Disordered" evidence="2">
    <location>
        <begin position="1369"/>
        <end position="1388"/>
    </location>
</feature>
<feature type="region of interest" description="Disordered" evidence="2">
    <location>
        <begin position="1948"/>
        <end position="2639"/>
    </location>
</feature>
<feature type="compositionally biased region" description="Low complexity" evidence="2">
    <location>
        <begin position="2263"/>
        <end position="2285"/>
    </location>
</feature>
<gene>
    <name evidence="3" type="ORF">BLNAU_16021</name>
</gene>
<feature type="compositionally biased region" description="Basic and acidic residues" evidence="2">
    <location>
        <begin position="291"/>
        <end position="305"/>
    </location>
</feature>
<feature type="region of interest" description="Disordered" evidence="2">
    <location>
        <begin position="1717"/>
        <end position="1737"/>
    </location>
</feature>
<keyword evidence="1" id="KW-0175">Coiled coil</keyword>
<feature type="compositionally biased region" description="Basic and acidic residues" evidence="2">
    <location>
        <begin position="1522"/>
        <end position="1534"/>
    </location>
</feature>
<feature type="compositionally biased region" description="Basic and acidic residues" evidence="2">
    <location>
        <begin position="2346"/>
        <end position="2364"/>
    </location>
</feature>
<feature type="compositionally biased region" description="Basic and acidic residues" evidence="2">
    <location>
        <begin position="846"/>
        <end position="856"/>
    </location>
</feature>
<feature type="region of interest" description="Disordered" evidence="2">
    <location>
        <begin position="379"/>
        <end position="459"/>
    </location>
</feature>
<feature type="compositionally biased region" description="Basic and acidic residues" evidence="2">
    <location>
        <begin position="1583"/>
        <end position="1594"/>
    </location>
</feature>
<feature type="compositionally biased region" description="Basic and acidic residues" evidence="2">
    <location>
        <begin position="928"/>
        <end position="940"/>
    </location>
</feature>
<feature type="compositionally biased region" description="Basic and acidic residues" evidence="2">
    <location>
        <begin position="2397"/>
        <end position="2406"/>
    </location>
</feature>
<name>A0ABQ9XAQ7_9EUKA</name>